<name>A0A2Z7CUN4_9LAMI</name>
<evidence type="ECO:0000313" key="2">
    <source>
        <dbReference type="Proteomes" id="UP000250235"/>
    </source>
</evidence>
<dbReference type="OrthoDB" id="5800476at2759"/>
<keyword evidence="1" id="KW-0418">Kinase</keyword>
<evidence type="ECO:0000313" key="1">
    <source>
        <dbReference type="EMBL" id="KZV50513.1"/>
    </source>
</evidence>
<dbReference type="EMBL" id="KQ992390">
    <property type="protein sequence ID" value="KZV50513.1"/>
    <property type="molecule type" value="Genomic_DNA"/>
</dbReference>
<protein>
    <submittedName>
        <fullName evidence="1">Casein kinase I</fullName>
    </submittedName>
</protein>
<dbReference type="Proteomes" id="UP000250235">
    <property type="component" value="Unassembled WGS sequence"/>
</dbReference>
<dbReference type="GO" id="GO:0016301">
    <property type="term" value="F:kinase activity"/>
    <property type="evidence" value="ECO:0007669"/>
    <property type="project" value="UniProtKB-KW"/>
</dbReference>
<keyword evidence="2" id="KW-1185">Reference proteome</keyword>
<dbReference type="AlphaFoldDB" id="A0A2Z7CUN4"/>
<keyword evidence="1" id="KW-0808">Transferase</keyword>
<gene>
    <name evidence="1" type="ORF">F511_33736</name>
</gene>
<reference evidence="1 2" key="1">
    <citation type="journal article" date="2015" name="Proc. Natl. Acad. Sci. U.S.A.">
        <title>The resurrection genome of Boea hygrometrica: A blueprint for survival of dehydration.</title>
        <authorList>
            <person name="Xiao L."/>
            <person name="Yang G."/>
            <person name="Zhang L."/>
            <person name="Yang X."/>
            <person name="Zhao S."/>
            <person name="Ji Z."/>
            <person name="Zhou Q."/>
            <person name="Hu M."/>
            <person name="Wang Y."/>
            <person name="Chen M."/>
            <person name="Xu Y."/>
            <person name="Jin H."/>
            <person name="Xiao X."/>
            <person name="Hu G."/>
            <person name="Bao F."/>
            <person name="Hu Y."/>
            <person name="Wan P."/>
            <person name="Li L."/>
            <person name="Deng X."/>
            <person name="Kuang T."/>
            <person name="Xiang C."/>
            <person name="Zhu J.K."/>
            <person name="Oliver M.J."/>
            <person name="He Y."/>
        </authorList>
    </citation>
    <scope>NUCLEOTIDE SEQUENCE [LARGE SCALE GENOMIC DNA]</scope>
    <source>
        <strain evidence="2">cv. XS01</strain>
    </source>
</reference>
<accession>A0A2Z7CUN4</accession>
<dbReference type="Gene3D" id="1.10.510.10">
    <property type="entry name" value="Transferase(Phosphotransferase) domain 1"/>
    <property type="match status" value="1"/>
</dbReference>
<sequence length="128" mass="15285">MSQNCTEFYRAEDKPDYAYLKRIFRDLFIREGFQFDYVFDWTILKYQQSQMATPPSRSPFRLILEQHDTSIFFLCDSKMSSLCIFCQVSSRAFMFASKLYDDLREMPHEALFKCLTSVYLLNTTIKTL</sequence>
<organism evidence="1 2">
    <name type="scientific">Dorcoceras hygrometricum</name>
    <dbReference type="NCBI Taxonomy" id="472368"/>
    <lineage>
        <taxon>Eukaryota</taxon>
        <taxon>Viridiplantae</taxon>
        <taxon>Streptophyta</taxon>
        <taxon>Embryophyta</taxon>
        <taxon>Tracheophyta</taxon>
        <taxon>Spermatophyta</taxon>
        <taxon>Magnoliopsida</taxon>
        <taxon>eudicotyledons</taxon>
        <taxon>Gunneridae</taxon>
        <taxon>Pentapetalae</taxon>
        <taxon>asterids</taxon>
        <taxon>lamiids</taxon>
        <taxon>Lamiales</taxon>
        <taxon>Gesneriaceae</taxon>
        <taxon>Didymocarpoideae</taxon>
        <taxon>Trichosporeae</taxon>
        <taxon>Loxocarpinae</taxon>
        <taxon>Dorcoceras</taxon>
    </lineage>
</organism>
<proteinExistence type="predicted"/>